<evidence type="ECO:0000256" key="10">
    <source>
        <dbReference type="ARBA" id="ARBA00023012"/>
    </source>
</evidence>
<evidence type="ECO:0000256" key="8">
    <source>
        <dbReference type="ARBA" id="ARBA00022777"/>
    </source>
</evidence>
<keyword evidence="9 12" id="KW-1133">Transmembrane helix</keyword>
<dbReference type="Pfam" id="PF02518">
    <property type="entry name" value="HATPase_c"/>
    <property type="match status" value="1"/>
</dbReference>
<keyword evidence="11 12" id="KW-0472">Membrane</keyword>
<dbReference type="SMART" id="SM00388">
    <property type="entry name" value="HisKA"/>
    <property type="match status" value="1"/>
</dbReference>
<comment type="catalytic activity">
    <reaction evidence="1">
        <text>ATP + protein L-histidine = ADP + protein N-phospho-L-histidine.</text>
        <dbReference type="EC" id="2.7.13.3"/>
    </reaction>
</comment>
<dbReference type="PROSITE" id="PS50885">
    <property type="entry name" value="HAMP"/>
    <property type="match status" value="1"/>
</dbReference>
<sequence length="466" mass="51663">MSKRLLSRNWRISWVLTIGIELALIFAVLGSGYFVYSLVRNTLIKQGINDVRFSAKTSASRLALEHKSHPTSAPVEDLAYLAISMSKYVLLTTNQGRFIAASGTKPPITPLNGWANVGQSGWVQFHGTPYVFASAPIRVGNVQWRLIFVESQHQVASLLYTLRIALALGSLVLIMSTLAAVSLIVRRVTDPLRELEELAKTVTLNVDGAIPTKVHSRLAEVHSLAESFDSMLERLGRAQLREREFISNAAHSLRTPIQVIQGNLQSLGQRLIEHPDLARQDLRALMRESQAMATLVDRLLQLSKAESGPPARLELIDLQLFLHHIAGDLRDSCMHHPLEMQVQDLAEPHVFTDPVLLEAVLRVLVENADSYAQEMSTVVVFTATNTNLRTTRIGVQNEGKPIPPEAIGQLFERFYRNRQAASSDHYGLGLAIADSIVKRIRAQWSITSDTNWTVFAVDLPSAGHTA</sequence>
<dbReference type="Gene3D" id="3.30.565.10">
    <property type="entry name" value="Histidine kinase-like ATPase, C-terminal domain"/>
    <property type="match status" value="1"/>
</dbReference>
<dbReference type="PANTHER" id="PTHR45436">
    <property type="entry name" value="SENSOR HISTIDINE KINASE YKOH"/>
    <property type="match status" value="1"/>
</dbReference>
<comment type="caution">
    <text evidence="15">The sequence shown here is derived from an EMBL/GenBank/DDBJ whole genome shotgun (WGS) entry which is preliminary data.</text>
</comment>
<dbReference type="InterPro" id="IPR003660">
    <property type="entry name" value="HAMP_dom"/>
</dbReference>
<dbReference type="InterPro" id="IPR005467">
    <property type="entry name" value="His_kinase_dom"/>
</dbReference>
<dbReference type="EC" id="2.7.13.3" evidence="4"/>
<comment type="subcellular location">
    <subcellularLocation>
        <location evidence="3">Cell membrane</location>
    </subcellularLocation>
    <subcellularLocation>
        <location evidence="2">Membrane</location>
        <topology evidence="2">Multi-pass membrane protein</topology>
    </subcellularLocation>
</comment>
<feature type="domain" description="HAMP" evidence="14">
    <location>
        <begin position="186"/>
        <end position="240"/>
    </location>
</feature>
<dbReference type="Gene3D" id="6.10.340.10">
    <property type="match status" value="1"/>
</dbReference>
<evidence type="ECO:0000256" key="6">
    <source>
        <dbReference type="ARBA" id="ARBA00022679"/>
    </source>
</evidence>
<keyword evidence="6" id="KW-0808">Transferase</keyword>
<feature type="domain" description="Histidine kinase" evidence="13">
    <location>
        <begin position="248"/>
        <end position="463"/>
    </location>
</feature>
<dbReference type="RefSeq" id="WP_369085012.1">
    <property type="nucleotide sequence ID" value="NZ_JBFSHR010000115.1"/>
</dbReference>
<gene>
    <name evidence="15" type="ORF">AB6A68_13900</name>
</gene>
<name>A0ABV3Y5Q9_9ACTN</name>
<evidence type="ECO:0000256" key="11">
    <source>
        <dbReference type="ARBA" id="ARBA00023136"/>
    </source>
</evidence>
<evidence type="ECO:0000256" key="5">
    <source>
        <dbReference type="ARBA" id="ARBA00022553"/>
    </source>
</evidence>
<feature type="transmembrane region" description="Helical" evidence="12">
    <location>
        <begin position="12"/>
        <end position="36"/>
    </location>
</feature>
<keyword evidence="10" id="KW-0902">Two-component regulatory system</keyword>
<dbReference type="Proteomes" id="UP001560267">
    <property type="component" value="Unassembled WGS sequence"/>
</dbReference>
<dbReference type="GO" id="GO:0016301">
    <property type="term" value="F:kinase activity"/>
    <property type="evidence" value="ECO:0007669"/>
    <property type="project" value="UniProtKB-KW"/>
</dbReference>
<evidence type="ECO:0000256" key="7">
    <source>
        <dbReference type="ARBA" id="ARBA00022692"/>
    </source>
</evidence>
<keyword evidence="16" id="KW-1185">Reference proteome</keyword>
<evidence type="ECO:0000259" key="14">
    <source>
        <dbReference type="PROSITE" id="PS50885"/>
    </source>
</evidence>
<dbReference type="InterPro" id="IPR003594">
    <property type="entry name" value="HATPase_dom"/>
</dbReference>
<dbReference type="InterPro" id="IPR036890">
    <property type="entry name" value="HATPase_C_sf"/>
</dbReference>
<dbReference type="Gene3D" id="1.10.287.130">
    <property type="match status" value="1"/>
</dbReference>
<dbReference type="SUPFAM" id="SSF55874">
    <property type="entry name" value="ATPase domain of HSP90 chaperone/DNA topoisomerase II/histidine kinase"/>
    <property type="match status" value="1"/>
</dbReference>
<evidence type="ECO:0000256" key="2">
    <source>
        <dbReference type="ARBA" id="ARBA00004141"/>
    </source>
</evidence>
<evidence type="ECO:0000256" key="3">
    <source>
        <dbReference type="ARBA" id="ARBA00004236"/>
    </source>
</evidence>
<keyword evidence="5" id="KW-0597">Phosphoprotein</keyword>
<evidence type="ECO:0000259" key="13">
    <source>
        <dbReference type="PROSITE" id="PS50109"/>
    </source>
</evidence>
<evidence type="ECO:0000256" key="4">
    <source>
        <dbReference type="ARBA" id="ARBA00012438"/>
    </source>
</evidence>
<keyword evidence="8 15" id="KW-0418">Kinase</keyword>
<dbReference type="SUPFAM" id="SSF47384">
    <property type="entry name" value="Homodimeric domain of signal transducing histidine kinase"/>
    <property type="match status" value="1"/>
</dbReference>
<dbReference type="SMART" id="SM00304">
    <property type="entry name" value="HAMP"/>
    <property type="match status" value="1"/>
</dbReference>
<evidence type="ECO:0000313" key="16">
    <source>
        <dbReference type="Proteomes" id="UP001560267"/>
    </source>
</evidence>
<dbReference type="InterPro" id="IPR050428">
    <property type="entry name" value="TCS_sensor_his_kinase"/>
</dbReference>
<reference evidence="15 16" key="1">
    <citation type="submission" date="2024-07" db="EMBL/GenBank/DDBJ databases">
        <title>Draft Genome Sequence of Ferrimicrobium acidiphilum Strain YE2023, Isolated from a Pulp of Bioleach Reactor.</title>
        <authorList>
            <person name="Elkina Y.A."/>
            <person name="Bulaeva A.G."/>
            <person name="Beletsky A.V."/>
            <person name="Mardanov A.V."/>
        </authorList>
    </citation>
    <scope>NUCLEOTIDE SEQUENCE [LARGE SCALE GENOMIC DNA]</scope>
    <source>
        <strain evidence="15 16">YE2023</strain>
    </source>
</reference>
<dbReference type="EMBL" id="JBFSHR010000115">
    <property type="protein sequence ID" value="MEX6430911.1"/>
    <property type="molecule type" value="Genomic_DNA"/>
</dbReference>
<proteinExistence type="predicted"/>
<evidence type="ECO:0000313" key="15">
    <source>
        <dbReference type="EMBL" id="MEX6430911.1"/>
    </source>
</evidence>
<dbReference type="PROSITE" id="PS50109">
    <property type="entry name" value="HIS_KIN"/>
    <property type="match status" value="1"/>
</dbReference>
<accession>A0ABV3Y5Q9</accession>
<dbReference type="InterPro" id="IPR036097">
    <property type="entry name" value="HisK_dim/P_sf"/>
</dbReference>
<keyword evidence="7 12" id="KW-0812">Transmembrane</keyword>
<evidence type="ECO:0000256" key="9">
    <source>
        <dbReference type="ARBA" id="ARBA00022989"/>
    </source>
</evidence>
<dbReference type="PANTHER" id="PTHR45436:SF15">
    <property type="entry name" value="SENSOR HISTIDINE KINASE CUSS"/>
    <property type="match status" value="1"/>
</dbReference>
<dbReference type="InterPro" id="IPR003661">
    <property type="entry name" value="HisK_dim/P_dom"/>
</dbReference>
<dbReference type="SMART" id="SM00387">
    <property type="entry name" value="HATPase_c"/>
    <property type="match status" value="1"/>
</dbReference>
<dbReference type="CDD" id="cd00075">
    <property type="entry name" value="HATPase"/>
    <property type="match status" value="1"/>
</dbReference>
<feature type="transmembrane region" description="Helical" evidence="12">
    <location>
        <begin position="164"/>
        <end position="185"/>
    </location>
</feature>
<evidence type="ECO:0000256" key="1">
    <source>
        <dbReference type="ARBA" id="ARBA00000085"/>
    </source>
</evidence>
<protein>
    <recommendedName>
        <fullName evidence="4">histidine kinase</fullName>
        <ecNumber evidence="4">2.7.13.3</ecNumber>
    </recommendedName>
</protein>
<dbReference type="Pfam" id="PF00512">
    <property type="entry name" value="HisKA"/>
    <property type="match status" value="1"/>
</dbReference>
<dbReference type="CDD" id="cd00082">
    <property type="entry name" value="HisKA"/>
    <property type="match status" value="1"/>
</dbReference>
<evidence type="ECO:0000256" key="12">
    <source>
        <dbReference type="SAM" id="Phobius"/>
    </source>
</evidence>
<organism evidence="15 16">
    <name type="scientific">Ferrimicrobium acidiphilum</name>
    <dbReference type="NCBI Taxonomy" id="121039"/>
    <lineage>
        <taxon>Bacteria</taxon>
        <taxon>Bacillati</taxon>
        <taxon>Actinomycetota</taxon>
        <taxon>Acidimicrobiia</taxon>
        <taxon>Acidimicrobiales</taxon>
        <taxon>Acidimicrobiaceae</taxon>
        <taxon>Ferrimicrobium</taxon>
    </lineage>
</organism>